<sequence>MFKKPLHNLKTSAPLRSSDRRKLKQRVINSFSISAEDADVLVPDGILSIKFSTHLDEHGVAYLSPDGDPVWFTIGKGSEDLIPTVYTLWKNTKLLPFVSTPKAVIPILVGGADLMIPGIIHCSTSLREGQLVSVSKYERKGDTPTLSPPLAVGTMAVSSDQLHDGGKEKGKGVLILHTWKDYLWGMGSKIDAPEDVPLTAGDDPGSDGDDANSESAETGTVTESATEAIASLSVSEDVPSASAPLQPVPTYAAEEVTSLLNKALIHAIATTLASLPTSSFPIPAATFYTSHILPNRPNFPALVLEPAAGLPPSDSNEYNGPSPQDITIKSSSHKSLSTFLKAAEKGGLLTTKAPPKGELVITSVNGSHPDVQGHKTFVTVRDVEQKAAKKAMREDREKERQAAANVEVEVKELWKPHLSSVDLFQAMGGSTSNLYSLQEVRTLLNSYIASQDLVNKHEPAFIDLDAALVSCILSTQGSGKSKGKNKVPATQETEFMRREELSKNVVEKMQRWYQVRAEGKDTVIKKGQLNPIQVAMKMRQGRKASTLITGFEPFYIDAEEMAEDLRKACAGATSISPVPGKPANSGMEVLVQGKQSKAVVDYLTGKGVPKKWIQVTDAIGKK</sequence>
<protein>
    <recommendedName>
        <fullName evidence="3">SUI1 domain-containing protein</fullName>
    </recommendedName>
</protein>
<dbReference type="CDD" id="cd11610">
    <property type="entry name" value="eIF2D_N"/>
    <property type="match status" value="1"/>
</dbReference>
<dbReference type="Pfam" id="PF01253">
    <property type="entry name" value="SUI1"/>
    <property type="match status" value="1"/>
</dbReference>
<organism evidence="4 5">
    <name type="scientific">Marasmiellus scandens</name>
    <dbReference type="NCBI Taxonomy" id="2682957"/>
    <lineage>
        <taxon>Eukaryota</taxon>
        <taxon>Fungi</taxon>
        <taxon>Dikarya</taxon>
        <taxon>Basidiomycota</taxon>
        <taxon>Agaricomycotina</taxon>
        <taxon>Agaricomycetes</taxon>
        <taxon>Agaricomycetidae</taxon>
        <taxon>Agaricales</taxon>
        <taxon>Marasmiineae</taxon>
        <taxon>Omphalotaceae</taxon>
        <taxon>Marasmiellus</taxon>
    </lineage>
</organism>
<dbReference type="InterPro" id="IPR057429">
    <property type="entry name" value="WH_eIF2D"/>
</dbReference>
<proteinExistence type="predicted"/>
<evidence type="ECO:0000313" key="4">
    <source>
        <dbReference type="EMBL" id="KAK7470327.1"/>
    </source>
</evidence>
<feature type="region of interest" description="Disordered" evidence="2">
    <location>
        <begin position="194"/>
        <end position="224"/>
    </location>
</feature>
<dbReference type="InterPro" id="IPR048248">
    <property type="entry name" value="PUA_eIF2d-like"/>
</dbReference>
<dbReference type="CDD" id="cd11608">
    <property type="entry name" value="eIF2D_C"/>
    <property type="match status" value="1"/>
</dbReference>
<dbReference type="PANTHER" id="PTHR12217">
    <property type="entry name" value="EUKARYOTIC TRANSLATION INITIATION FACTOR 2D"/>
    <property type="match status" value="1"/>
</dbReference>
<dbReference type="InterPro" id="IPR036885">
    <property type="entry name" value="SWIB_MDM2_dom_sf"/>
</dbReference>
<feature type="domain" description="SUI1" evidence="3">
    <location>
        <begin position="532"/>
        <end position="607"/>
    </location>
</feature>
<comment type="caution">
    <text evidence="4">The sequence shown here is derived from an EMBL/GenBank/DDBJ whole genome shotgun (WGS) entry which is preliminary data.</text>
</comment>
<dbReference type="PROSITE" id="PS50890">
    <property type="entry name" value="PUA"/>
    <property type="match status" value="1"/>
</dbReference>
<name>A0ABR1K407_9AGAR</name>
<evidence type="ECO:0000256" key="1">
    <source>
        <dbReference type="ARBA" id="ARBA00022490"/>
    </source>
</evidence>
<keyword evidence="1" id="KW-0963">Cytoplasm</keyword>
<dbReference type="SUPFAM" id="SSF55159">
    <property type="entry name" value="eIF1-like"/>
    <property type="match status" value="1"/>
</dbReference>
<dbReference type="Pfam" id="PF25304">
    <property type="entry name" value="WHD_eIF2D"/>
    <property type="match status" value="1"/>
</dbReference>
<dbReference type="PANTHER" id="PTHR12217:SF4">
    <property type="entry name" value="EUKARYOTIC TRANSLATION INITIATION FACTOR 2D"/>
    <property type="match status" value="1"/>
</dbReference>
<dbReference type="InterPro" id="IPR036877">
    <property type="entry name" value="SUI1_dom_sf"/>
</dbReference>
<dbReference type="SUPFAM" id="SSF88697">
    <property type="entry name" value="PUA domain-like"/>
    <property type="match status" value="1"/>
</dbReference>
<dbReference type="InterPro" id="IPR004521">
    <property type="entry name" value="Uncharacterised_CHP00451"/>
</dbReference>
<evidence type="ECO:0000313" key="5">
    <source>
        <dbReference type="Proteomes" id="UP001498398"/>
    </source>
</evidence>
<evidence type="ECO:0000256" key="2">
    <source>
        <dbReference type="SAM" id="MobiDB-lite"/>
    </source>
</evidence>
<accession>A0ABR1K407</accession>
<dbReference type="Gene3D" id="3.10.400.20">
    <property type="match status" value="1"/>
</dbReference>
<feature type="compositionally biased region" description="Polar residues" evidence="2">
    <location>
        <begin position="213"/>
        <end position="224"/>
    </location>
</feature>
<dbReference type="Pfam" id="PF26292">
    <property type="entry name" value="PUA_elF2D"/>
    <property type="match status" value="1"/>
</dbReference>
<dbReference type="Gene3D" id="3.30.780.10">
    <property type="entry name" value="SUI1-like domain"/>
    <property type="match status" value="1"/>
</dbReference>
<dbReference type="Pfam" id="PF26291">
    <property type="entry name" value="SWIB_eIF2D"/>
    <property type="match status" value="1"/>
</dbReference>
<dbReference type="InterPro" id="IPR058886">
    <property type="entry name" value="SWIB_eIF2D"/>
</dbReference>
<reference evidence="4 5" key="1">
    <citation type="submission" date="2024-01" db="EMBL/GenBank/DDBJ databases">
        <title>A draft genome for the cacao thread blight pathogen Marasmiellus scandens.</title>
        <authorList>
            <person name="Baruah I.K."/>
            <person name="Leung J."/>
            <person name="Bukari Y."/>
            <person name="Amoako-Attah I."/>
            <person name="Meinhardt L.W."/>
            <person name="Bailey B.A."/>
            <person name="Cohen S.P."/>
        </authorList>
    </citation>
    <scope>NUCLEOTIDE SEQUENCE [LARGE SCALE GENOMIC DNA]</scope>
    <source>
        <strain evidence="4 5">GH-19</strain>
    </source>
</reference>
<gene>
    <name evidence="4" type="ORF">VKT23_001758</name>
</gene>
<dbReference type="NCBIfam" id="TIGR00451">
    <property type="entry name" value="unchar_dom_2"/>
    <property type="match status" value="1"/>
</dbReference>
<dbReference type="InterPro" id="IPR039757">
    <property type="entry name" value="EIF2D"/>
</dbReference>
<dbReference type="InterPro" id="IPR041366">
    <property type="entry name" value="Pre-PUA"/>
</dbReference>
<dbReference type="SUPFAM" id="SSF47592">
    <property type="entry name" value="SWIB/MDM2 domain"/>
    <property type="match status" value="1"/>
</dbReference>
<dbReference type="PROSITE" id="PS50296">
    <property type="entry name" value="SUI1"/>
    <property type="match status" value="1"/>
</dbReference>
<dbReference type="InterPro" id="IPR015947">
    <property type="entry name" value="PUA-like_sf"/>
</dbReference>
<keyword evidence="5" id="KW-1185">Reference proteome</keyword>
<dbReference type="InterPro" id="IPR001950">
    <property type="entry name" value="SUI1"/>
</dbReference>
<dbReference type="InterPro" id="IPR048247">
    <property type="entry name" value="eIF2D_N"/>
</dbReference>
<dbReference type="Proteomes" id="UP001498398">
    <property type="component" value="Unassembled WGS sequence"/>
</dbReference>
<dbReference type="EMBL" id="JBANRG010000002">
    <property type="protein sequence ID" value="KAK7470327.1"/>
    <property type="molecule type" value="Genomic_DNA"/>
</dbReference>
<dbReference type="InterPro" id="IPR039759">
    <property type="entry name" value="eIF2D_SUI1"/>
</dbReference>
<dbReference type="Pfam" id="PF17832">
    <property type="entry name" value="Pre-PUA"/>
    <property type="match status" value="1"/>
</dbReference>
<evidence type="ECO:0000259" key="3">
    <source>
        <dbReference type="PROSITE" id="PS50296"/>
    </source>
</evidence>
<dbReference type="CDD" id="cd21156">
    <property type="entry name" value="PUA_eIF2d-like"/>
    <property type="match status" value="1"/>
</dbReference>